<sequence length="102" mass="10783">MNQLFVVITLVVFAVVGVLFFLYYVCQKWEAFHHDPLDLEAGNYEMGSWEHRGAGFDGGDGDMEGGTAAARDNGITTAGAAVEASDGDSGDIGLARTLPLEG</sequence>
<reference evidence="3 4" key="2">
    <citation type="journal article" date="2012" name="Eukaryot. Cell">
        <title>Genome update of Botrytis cinerea strains B05.10 and T4.</title>
        <authorList>
            <person name="Staats M."/>
            <person name="van Kan J.A."/>
        </authorList>
    </citation>
    <scope>NUCLEOTIDE SEQUENCE [LARGE SCALE GENOMIC DNA]</scope>
    <source>
        <strain evidence="3 4">B05.10</strain>
    </source>
</reference>
<reference evidence="3 4" key="3">
    <citation type="journal article" date="2017" name="Mol. Plant Pathol.">
        <title>A gapless genome sequence of the fungus Botrytis cinerea.</title>
        <authorList>
            <person name="Van Kan J.A."/>
            <person name="Stassen J.H."/>
            <person name="Mosbach A."/>
            <person name="Van Der Lee T.A."/>
            <person name="Faino L."/>
            <person name="Farmer A.D."/>
            <person name="Papasotiriou D.G."/>
            <person name="Zhou S."/>
            <person name="Seidl M.F."/>
            <person name="Cottam E."/>
            <person name="Edel D."/>
            <person name="Hahn M."/>
            <person name="Schwartz D.C."/>
            <person name="Dietrich R.A."/>
            <person name="Widdison S."/>
            <person name="Scalliet G."/>
        </authorList>
    </citation>
    <scope>NUCLEOTIDE SEQUENCE [LARGE SCALE GENOMIC DNA]</scope>
    <source>
        <strain evidence="3 4">B05.10</strain>
    </source>
</reference>
<dbReference type="OrthoDB" id="3482385at2759"/>
<keyword evidence="2" id="KW-0472">Membrane</keyword>
<dbReference type="KEGG" id="bfu:BCIN_04g05550"/>
<gene>
    <name evidence="3" type="ORF">BCIN_04g05550</name>
</gene>
<dbReference type="Proteomes" id="UP000001798">
    <property type="component" value="Chromosome 4"/>
</dbReference>
<keyword evidence="2" id="KW-0812">Transmembrane</keyword>
<organism evidence="3 4">
    <name type="scientific">Botryotinia fuckeliana (strain B05.10)</name>
    <name type="common">Noble rot fungus</name>
    <name type="synonym">Botrytis cinerea</name>
    <dbReference type="NCBI Taxonomy" id="332648"/>
    <lineage>
        <taxon>Eukaryota</taxon>
        <taxon>Fungi</taxon>
        <taxon>Dikarya</taxon>
        <taxon>Ascomycota</taxon>
        <taxon>Pezizomycotina</taxon>
        <taxon>Leotiomycetes</taxon>
        <taxon>Helotiales</taxon>
        <taxon>Sclerotiniaceae</taxon>
        <taxon>Botrytis</taxon>
    </lineage>
</organism>
<evidence type="ECO:0000256" key="1">
    <source>
        <dbReference type="SAM" id="MobiDB-lite"/>
    </source>
</evidence>
<evidence type="ECO:0000313" key="4">
    <source>
        <dbReference type="Proteomes" id="UP000001798"/>
    </source>
</evidence>
<protein>
    <submittedName>
        <fullName evidence="3">Uncharacterized protein</fullName>
    </submittedName>
</protein>
<feature type="transmembrane region" description="Helical" evidence="2">
    <location>
        <begin position="6"/>
        <end position="26"/>
    </location>
</feature>
<feature type="region of interest" description="Disordered" evidence="1">
    <location>
        <begin position="80"/>
        <end position="102"/>
    </location>
</feature>
<dbReference type="EMBL" id="CP009808">
    <property type="protein sequence ID" value="ATZ49402.1"/>
    <property type="molecule type" value="Genomic_DNA"/>
</dbReference>
<proteinExistence type="predicted"/>
<evidence type="ECO:0000313" key="3">
    <source>
        <dbReference type="EMBL" id="ATZ49402.1"/>
    </source>
</evidence>
<dbReference type="VEuPathDB" id="FungiDB:Bcin04g05550"/>
<accession>A0A384JG09</accession>
<dbReference type="AlphaFoldDB" id="A0A384JG09"/>
<dbReference type="GeneID" id="5438349"/>
<keyword evidence="4" id="KW-1185">Reference proteome</keyword>
<dbReference type="RefSeq" id="XP_001557696.1">
    <property type="nucleotide sequence ID" value="XM_001557646.2"/>
</dbReference>
<evidence type="ECO:0000256" key="2">
    <source>
        <dbReference type="SAM" id="Phobius"/>
    </source>
</evidence>
<reference evidence="3 4" key="1">
    <citation type="journal article" date="2011" name="PLoS Genet.">
        <title>Genomic analysis of the necrotrophic fungal pathogens Sclerotinia sclerotiorum and Botrytis cinerea.</title>
        <authorList>
            <person name="Amselem J."/>
            <person name="Cuomo C.A."/>
            <person name="van Kan J.A."/>
            <person name="Viaud M."/>
            <person name="Benito E.P."/>
            <person name="Couloux A."/>
            <person name="Coutinho P.M."/>
            <person name="de Vries R.P."/>
            <person name="Dyer P.S."/>
            <person name="Fillinger S."/>
            <person name="Fournier E."/>
            <person name="Gout L."/>
            <person name="Hahn M."/>
            <person name="Kohn L."/>
            <person name="Lapalu N."/>
            <person name="Plummer K.M."/>
            <person name="Pradier J.M."/>
            <person name="Quevillon E."/>
            <person name="Sharon A."/>
            <person name="Simon A."/>
            <person name="ten Have A."/>
            <person name="Tudzynski B."/>
            <person name="Tudzynski P."/>
            <person name="Wincker P."/>
            <person name="Andrew M."/>
            <person name="Anthouard V."/>
            <person name="Beever R.E."/>
            <person name="Beffa R."/>
            <person name="Benoit I."/>
            <person name="Bouzid O."/>
            <person name="Brault B."/>
            <person name="Chen Z."/>
            <person name="Choquer M."/>
            <person name="Collemare J."/>
            <person name="Cotton P."/>
            <person name="Danchin E.G."/>
            <person name="Da Silva C."/>
            <person name="Gautier A."/>
            <person name="Giraud C."/>
            <person name="Giraud T."/>
            <person name="Gonzalez C."/>
            <person name="Grossetete S."/>
            <person name="Guldener U."/>
            <person name="Henrissat B."/>
            <person name="Howlett B.J."/>
            <person name="Kodira C."/>
            <person name="Kretschmer M."/>
            <person name="Lappartient A."/>
            <person name="Leroch M."/>
            <person name="Levis C."/>
            <person name="Mauceli E."/>
            <person name="Neuveglise C."/>
            <person name="Oeser B."/>
            <person name="Pearson M."/>
            <person name="Poulain J."/>
            <person name="Poussereau N."/>
            <person name="Quesneville H."/>
            <person name="Rascle C."/>
            <person name="Schumacher J."/>
            <person name="Segurens B."/>
            <person name="Sexton A."/>
            <person name="Silva E."/>
            <person name="Sirven C."/>
            <person name="Soanes D.M."/>
            <person name="Talbot N.J."/>
            <person name="Templeton M."/>
            <person name="Yandava C."/>
            <person name="Yarden O."/>
            <person name="Zeng Q."/>
            <person name="Rollins J.A."/>
            <person name="Lebrun M.H."/>
            <person name="Dickman M."/>
        </authorList>
    </citation>
    <scope>NUCLEOTIDE SEQUENCE [LARGE SCALE GENOMIC DNA]</scope>
    <source>
        <strain evidence="3 4">B05.10</strain>
    </source>
</reference>
<keyword evidence="2" id="KW-1133">Transmembrane helix</keyword>
<name>A0A384JG09_BOTFB</name>